<reference evidence="2" key="1">
    <citation type="submission" date="2021-01" db="UniProtKB">
        <authorList>
            <consortium name="EnsemblMetazoa"/>
        </authorList>
    </citation>
    <scope>IDENTIFICATION</scope>
</reference>
<evidence type="ECO:0000313" key="3">
    <source>
        <dbReference type="Proteomes" id="UP000594262"/>
    </source>
</evidence>
<dbReference type="EnsemblMetazoa" id="CLYHEMT020964.2">
    <property type="protein sequence ID" value="CLYHEMP020964.2"/>
    <property type="gene ID" value="CLYHEMG020964"/>
</dbReference>
<evidence type="ECO:0000313" key="2">
    <source>
        <dbReference type="EnsemblMetazoa" id="CLYHEMP020964.2"/>
    </source>
</evidence>
<keyword evidence="3" id="KW-1185">Reference proteome</keyword>
<accession>A0A7M5XBR3</accession>
<sequence length="214" mass="23473">MNDSSYDSECARINPRLEREIQDRERRIQELLRKAAGVPAGMEDDPGNFDISFEFIDKANCNGPIVSTSKKMVYPSHSNNQKPLPNPEAVTLEIQGDRLIEKDDSQKYLDANRKQQIPVKLSSVKSRRTQNITLELRSSGPLIGSKSATSSTHSIGSKTPSSSTHSIGSVTAEAPSFKVSPITLTIDHNGNEELRETGDGRISVRAKPIPTTSL</sequence>
<feature type="region of interest" description="Disordered" evidence="1">
    <location>
        <begin position="133"/>
        <end position="214"/>
    </location>
</feature>
<name>A0A7M5XBR3_9CNID</name>
<protein>
    <submittedName>
        <fullName evidence="2">Uncharacterized protein</fullName>
    </submittedName>
</protein>
<dbReference type="AlphaFoldDB" id="A0A7M5XBR3"/>
<feature type="compositionally biased region" description="Basic and acidic residues" evidence="1">
    <location>
        <begin position="189"/>
        <end position="199"/>
    </location>
</feature>
<dbReference type="Proteomes" id="UP000594262">
    <property type="component" value="Unplaced"/>
</dbReference>
<feature type="compositionally biased region" description="Polar residues" evidence="1">
    <location>
        <begin position="146"/>
        <end position="169"/>
    </location>
</feature>
<organism evidence="2 3">
    <name type="scientific">Clytia hemisphaerica</name>
    <dbReference type="NCBI Taxonomy" id="252671"/>
    <lineage>
        <taxon>Eukaryota</taxon>
        <taxon>Metazoa</taxon>
        <taxon>Cnidaria</taxon>
        <taxon>Hydrozoa</taxon>
        <taxon>Hydroidolina</taxon>
        <taxon>Leptothecata</taxon>
        <taxon>Obeliida</taxon>
        <taxon>Clytiidae</taxon>
        <taxon>Clytia</taxon>
    </lineage>
</organism>
<proteinExistence type="predicted"/>
<evidence type="ECO:0000256" key="1">
    <source>
        <dbReference type="SAM" id="MobiDB-lite"/>
    </source>
</evidence>